<reference evidence="1" key="1">
    <citation type="submission" date="2021-11" db="EMBL/GenBank/DDBJ databases">
        <title>Complete genome sequence of Pseudomonas phage Eisa9.</title>
        <authorList>
            <person name="Korniienko N."/>
            <person name="Kharina A."/>
            <person name="Zrelovs N."/>
            <person name="Jindrichova B."/>
            <person name="Moravec T."/>
            <person name="Budzanivska I."/>
            <person name="Burketova L."/>
            <person name="Kalachova T."/>
        </authorList>
    </citation>
    <scope>NUCLEOTIDE SEQUENCE</scope>
</reference>
<keyword evidence="2" id="KW-1185">Reference proteome</keyword>
<dbReference type="EMBL" id="OL581612">
    <property type="protein sequence ID" value="UGL61111.1"/>
    <property type="molecule type" value="Genomic_DNA"/>
</dbReference>
<protein>
    <submittedName>
        <fullName evidence="1">Uncharacterized protein</fullName>
    </submittedName>
</protein>
<organism evidence="1 2">
    <name type="scientific">Pseudomonas phage Eisa9</name>
    <dbReference type="NCBI Taxonomy" id="2900148"/>
    <lineage>
        <taxon>Viruses</taxon>
        <taxon>Duplodnaviria</taxon>
        <taxon>Heunggongvirae</taxon>
        <taxon>Uroviricota</taxon>
        <taxon>Caudoviricetes</taxon>
        <taxon>Autographivirales</taxon>
        <taxon>Autonotataviridae</taxon>
        <taxon>Pollyceevirus</taxon>
        <taxon>Pollyceevirus Eisa9</taxon>
    </lineage>
</organism>
<accession>A0AAE9C8L5</accession>
<sequence>MQVIRIEHPSTGIGPYRHNRDCVPELMYGCDPDRHPTITTDMDGNELARIDGTFTAAHHRFGFLNKDQALRWFNEHERKAVTERGFVARVYDVPDAIVGRSQVVFDLRVAKLVGHIDPERFVSGDLNMLIAADQEHGADS</sequence>
<evidence type="ECO:0000313" key="2">
    <source>
        <dbReference type="Proteomes" id="UP000828016"/>
    </source>
</evidence>
<name>A0AAE9C8L5_9CAUD</name>
<evidence type="ECO:0000313" key="1">
    <source>
        <dbReference type="EMBL" id="UGL61111.1"/>
    </source>
</evidence>
<dbReference type="Proteomes" id="UP000828016">
    <property type="component" value="Segment"/>
</dbReference>
<proteinExistence type="predicted"/>